<dbReference type="OrthoDB" id="626167at2759"/>
<dbReference type="Gene3D" id="1.25.40.10">
    <property type="entry name" value="Tetratricopeptide repeat domain"/>
    <property type="match status" value="3"/>
</dbReference>
<dbReference type="GO" id="GO:0040029">
    <property type="term" value="P:epigenetic regulation of gene expression"/>
    <property type="evidence" value="ECO:0007669"/>
    <property type="project" value="InterPro"/>
</dbReference>
<dbReference type="InterPro" id="IPR019734">
    <property type="entry name" value="TPR_rpt"/>
</dbReference>
<accession>A0A830BCP9</accession>
<evidence type="ECO:0000313" key="5">
    <source>
        <dbReference type="Proteomes" id="UP000653305"/>
    </source>
</evidence>
<dbReference type="Proteomes" id="UP000653305">
    <property type="component" value="Unassembled WGS sequence"/>
</dbReference>
<dbReference type="FunFam" id="1.25.40.10:FF:000961">
    <property type="entry name" value="Protein TONSOKU"/>
    <property type="match status" value="1"/>
</dbReference>
<evidence type="ECO:0000256" key="3">
    <source>
        <dbReference type="SAM" id="MobiDB-lite"/>
    </source>
</evidence>
<dbReference type="GO" id="GO:0009933">
    <property type="term" value="P:meristem structural organization"/>
    <property type="evidence" value="ECO:0007669"/>
    <property type="project" value="InterPro"/>
</dbReference>
<dbReference type="SUPFAM" id="SSF52047">
    <property type="entry name" value="RNI-like"/>
    <property type="match status" value="1"/>
</dbReference>
<dbReference type="PROSITE" id="PS50293">
    <property type="entry name" value="TPR_REGION"/>
    <property type="match status" value="1"/>
</dbReference>
<dbReference type="Gene3D" id="3.80.10.10">
    <property type="entry name" value="Ribonuclease Inhibitor"/>
    <property type="match status" value="2"/>
</dbReference>
<dbReference type="EMBL" id="BMAC01000095">
    <property type="protein sequence ID" value="GFP84877.1"/>
    <property type="molecule type" value="Genomic_DNA"/>
</dbReference>
<feature type="compositionally biased region" description="Low complexity" evidence="3">
    <location>
        <begin position="8"/>
        <end position="21"/>
    </location>
</feature>
<evidence type="ECO:0000313" key="4">
    <source>
        <dbReference type="EMBL" id="GFP84877.1"/>
    </source>
</evidence>
<feature type="coiled-coil region" evidence="2">
    <location>
        <begin position="266"/>
        <end position="333"/>
    </location>
</feature>
<keyword evidence="2" id="KW-0175">Coiled coil</keyword>
<proteinExistence type="predicted"/>
<dbReference type="GO" id="GO:0072423">
    <property type="term" value="P:response to DNA damage checkpoint signaling"/>
    <property type="evidence" value="ECO:0007669"/>
    <property type="project" value="InterPro"/>
</dbReference>
<feature type="repeat" description="TPR" evidence="1">
    <location>
        <begin position="253"/>
        <end position="286"/>
    </location>
</feature>
<dbReference type="InterPro" id="IPR011990">
    <property type="entry name" value="TPR-like_helical_dom_sf"/>
</dbReference>
<name>A0A830BCP9_9LAMI</name>
<feature type="compositionally biased region" description="Low complexity" evidence="3">
    <location>
        <begin position="1244"/>
        <end position="1255"/>
    </location>
</feature>
<protein>
    <submittedName>
        <fullName evidence="4">Protein tonsoku</fullName>
    </submittedName>
</protein>
<dbReference type="GO" id="GO:0005634">
    <property type="term" value="C:nucleus"/>
    <property type="evidence" value="ECO:0007669"/>
    <property type="project" value="InterPro"/>
</dbReference>
<feature type="region of interest" description="Disordered" evidence="3">
    <location>
        <begin position="1"/>
        <end position="21"/>
    </location>
</feature>
<dbReference type="InterPro" id="IPR044227">
    <property type="entry name" value="TONSOKU"/>
</dbReference>
<dbReference type="SMART" id="SM00368">
    <property type="entry name" value="LRR_RI"/>
    <property type="match status" value="8"/>
</dbReference>
<feature type="region of interest" description="Disordered" evidence="3">
    <location>
        <begin position="1244"/>
        <end position="1269"/>
    </location>
</feature>
<evidence type="ECO:0000256" key="1">
    <source>
        <dbReference type="PROSITE-ProRule" id="PRU00339"/>
    </source>
</evidence>
<dbReference type="Pfam" id="PF13181">
    <property type="entry name" value="TPR_8"/>
    <property type="match status" value="1"/>
</dbReference>
<feature type="compositionally biased region" description="Polar residues" evidence="3">
    <location>
        <begin position="1256"/>
        <end position="1268"/>
    </location>
</feature>
<keyword evidence="5" id="KW-1185">Reference proteome</keyword>
<reference evidence="4" key="1">
    <citation type="submission" date="2020-07" db="EMBL/GenBank/DDBJ databases">
        <title>Ethylene signaling mediates host invasion by parasitic plants.</title>
        <authorList>
            <person name="Yoshida S."/>
        </authorList>
    </citation>
    <scope>NUCLEOTIDE SEQUENCE</scope>
    <source>
        <strain evidence="4">Okayama</strain>
    </source>
</reference>
<dbReference type="SMART" id="SM00028">
    <property type="entry name" value="TPR"/>
    <property type="match status" value="6"/>
</dbReference>
<dbReference type="PANTHER" id="PTHR47684:SF1">
    <property type="entry name" value="PROTEIN TONSOKU"/>
    <property type="match status" value="1"/>
</dbReference>
<dbReference type="InterPro" id="IPR032675">
    <property type="entry name" value="LRR_dom_sf"/>
</dbReference>
<sequence>MRRKEEASQQQQLSAAKRAYKASAAEGNRQEEARWANVVGDILKNRGEYVEALRWLRMDYDVSVRYLPDKQLLATCQSLGEVYLRLHEYNNALIYQKKHLELAKDENDLIEQQRASTQLGRAYHEMFLKSDDDHCAVRNAKKYFKLAMKLAQAIKENPPCARDSYLKEYIDAHNNLGMLEIDLDNLDEAEKILRRGLEICDEEEVIEDDDTRSRLHHNLGNVYLELRKWENAKEHIRKDILICKRIGHCQGEAKGYVNLGELYYRIQKYNEAISAYQKALELANSLEDERSLANQIKQNAETVKEAMKVMSELKKEEQNLKKLERNTQMARGTENERKCLLKQYASVDCLVEKSRMISLWIKVREFAKKKKRLARELCDKEKLGDSFLVVGESYQKLRKFSKALKWFQKGWETYRVIGNLEGQALAKINIGDVLDSSGDWAGALDAFQKGHRQIEFCPKIYLILAENVVLLDRIAVDGNLSSLQLSALENIHYSHMIRFDDAEEARRTRLLIDKLKQSKNGELEPEECLRDLCSETETELDNQSTDDRSDGSFSLKEYKLNPLRVKSSDLDDEMNDNVPLISLLQSNKNTAKRTTVCGIAPNATSKSCESHTRSISRSTGSCTVNRKRVRVILSDDEGEKEDCCSERMVRKCPVEGIATSDELTRKYASSQVNEDQDFSPVTSRCTVVASARANLENSIWSYKPTSSKLGLQNAKDFRDTGTCEADGNSNTHGNDNSVYIGGDVDYLAVRLKHIIFKIDQEFVHMDLDLCRVGGKLDLEQIKVELACLYYLQLPREKRSRGLVPVIQHMKYGGRVIESIETLFSLRDAPGESWVEVSIGVMVAKHVMKLYIDCCEKLSEPPNLDVVWKLYKLEVSEDEIVVSDCQLRDVSVAPLLNALQLHKTLAVLDLSHNLLGNETIAKLKQVFISSGQNYGGLVLNLHNNELGPAALFQICECPVLYARLEVLNISGNSLEDKCASYLSTILRTCKGETSRLVDHFVIPMFSISQHLCCFVKAFYLKGNHGEIQILNIENCSITSRTIQVVADSLDSGSVLTHLCIGRNNPVSGNALINLLLKLTSLHRFQELNLNGIKLSKPVVNSLCQLANNCCLSGLLLGNTNIGTEGAIQLIKPLSKDTQELVRLDLSFCGLTSDYIVRLRDEASLISGILELDLGGNPIMTEGCSQLASLLSNPQCCLRVLVVCKCEFGLVGVIHILQALSKNHSLEELNLAENVGPNEIQALTDSLGSVGDSSNSSQKGINRPDSSASPQEMCAINTDENQLEVADSEDNLVEVEAALDSQICTSQKRVVLSECQSMQQLSASVKAAGNVKRLDLSGNGFSQEVIDMLFSAWRSGSRAVVAQRHVDETTVHFSVEGNKCCGVKPCCRKI</sequence>
<organism evidence="4 5">
    <name type="scientific">Phtheirospermum japonicum</name>
    <dbReference type="NCBI Taxonomy" id="374723"/>
    <lineage>
        <taxon>Eukaryota</taxon>
        <taxon>Viridiplantae</taxon>
        <taxon>Streptophyta</taxon>
        <taxon>Embryophyta</taxon>
        <taxon>Tracheophyta</taxon>
        <taxon>Spermatophyta</taxon>
        <taxon>Magnoliopsida</taxon>
        <taxon>eudicotyledons</taxon>
        <taxon>Gunneridae</taxon>
        <taxon>Pentapetalae</taxon>
        <taxon>asterids</taxon>
        <taxon>lamiids</taxon>
        <taxon>Lamiales</taxon>
        <taxon>Orobanchaceae</taxon>
        <taxon>Orobanchaceae incertae sedis</taxon>
        <taxon>Phtheirospermum</taxon>
    </lineage>
</organism>
<gene>
    <name evidence="4" type="ORF">PHJA_000631500</name>
</gene>
<comment type="caution">
    <text evidence="4">The sequence shown here is derived from an EMBL/GenBank/DDBJ whole genome shotgun (WGS) entry which is preliminary data.</text>
</comment>
<keyword evidence="1" id="KW-0802">TPR repeat</keyword>
<evidence type="ECO:0000256" key="2">
    <source>
        <dbReference type="SAM" id="Coils"/>
    </source>
</evidence>
<dbReference type="Pfam" id="PF13424">
    <property type="entry name" value="TPR_12"/>
    <property type="match status" value="1"/>
</dbReference>
<dbReference type="PANTHER" id="PTHR47684">
    <property type="entry name" value="PROTEIN TONSOKU"/>
    <property type="match status" value="1"/>
</dbReference>
<dbReference type="PROSITE" id="PS50005">
    <property type="entry name" value="TPR"/>
    <property type="match status" value="1"/>
</dbReference>
<dbReference type="SUPFAM" id="SSF48452">
    <property type="entry name" value="TPR-like"/>
    <property type="match status" value="3"/>
</dbReference>